<evidence type="ECO:0000313" key="1">
    <source>
        <dbReference type="EMBL" id="KQH83898.1"/>
    </source>
</evidence>
<dbReference type="Proteomes" id="UP000051221">
    <property type="component" value="Unassembled WGS sequence"/>
</dbReference>
<organism evidence="1 2">
    <name type="scientific">Vibrio furnissii</name>
    <dbReference type="NCBI Taxonomy" id="29494"/>
    <lineage>
        <taxon>Bacteria</taxon>
        <taxon>Pseudomonadati</taxon>
        <taxon>Pseudomonadota</taxon>
        <taxon>Gammaproteobacteria</taxon>
        <taxon>Vibrionales</taxon>
        <taxon>Vibrionaceae</taxon>
        <taxon>Vibrio</taxon>
    </lineage>
</organism>
<proteinExistence type="predicted"/>
<dbReference type="AlphaFoldDB" id="A0A0Q2M7Q4"/>
<dbReference type="InParanoid" id="A0A0Q2M7Q4"/>
<comment type="caution">
    <text evidence="1">The sequence shown here is derived from an EMBL/GenBank/DDBJ whole genome shotgun (WGS) entry which is preliminary data.</text>
</comment>
<dbReference type="RefSeq" id="WP_055467087.1">
    <property type="nucleotide sequence ID" value="NZ_LKHS01000027.1"/>
</dbReference>
<keyword evidence="2" id="KW-1185">Reference proteome</keyword>
<reference evidence="1 2" key="1">
    <citation type="submission" date="2015-08" db="EMBL/GenBank/DDBJ databases">
        <title>Antibacterial properties of a collection of Vibrionaceae strains.</title>
        <authorList>
            <person name="Giubergia S."/>
        </authorList>
    </citation>
    <scope>NUCLEOTIDE SEQUENCE [LARGE SCALE GENOMIC DNA]</scope>
    <source>
        <strain evidence="1 2">S0821</strain>
    </source>
</reference>
<evidence type="ECO:0000313" key="2">
    <source>
        <dbReference type="Proteomes" id="UP000051221"/>
    </source>
</evidence>
<name>A0A0Q2M7Q4_VIBFU</name>
<sequence length="79" mass="9106">MTTEQWIFEKYGNSPLLSFTQVAEILHRSPEGLRITLRTNCELANKLKPNRIKIGRRVYFKVSDIANLIDQATPDNMEA</sequence>
<accession>A0A0Q2M7Q4</accession>
<protein>
    <submittedName>
        <fullName evidence="1">Plasmid-related protein</fullName>
    </submittedName>
</protein>
<dbReference type="EMBL" id="LKHS01000027">
    <property type="protein sequence ID" value="KQH83898.1"/>
    <property type="molecule type" value="Genomic_DNA"/>
</dbReference>
<gene>
    <name evidence="1" type="ORF">AMR76_20845</name>
</gene>